<evidence type="ECO:0000313" key="4">
    <source>
        <dbReference type="Proteomes" id="UP000002051"/>
    </source>
</evidence>
<evidence type="ECO:0000313" key="2">
    <source>
        <dbReference type="EMBL" id="KEH43409.1"/>
    </source>
</evidence>
<dbReference type="PANTHER" id="PTHR21689:SF2">
    <property type="entry name" value="PROTEIN LIN-9 HOMOLOG"/>
    <property type="match status" value="1"/>
</dbReference>
<dbReference type="EnsemblPlants" id="KEH43409">
    <property type="protein sequence ID" value="KEH43409"/>
    <property type="gene ID" value="MTR_1g492660"/>
</dbReference>
<dbReference type="STRING" id="3880.A0A072VN53"/>
<feature type="region of interest" description="Disordered" evidence="1">
    <location>
        <begin position="91"/>
        <end position="118"/>
    </location>
</feature>
<gene>
    <name evidence="2" type="ordered locus">MTR_1g492660</name>
</gene>
<organism evidence="2 4">
    <name type="scientific">Medicago truncatula</name>
    <name type="common">Barrel medic</name>
    <name type="synonym">Medicago tribuloides</name>
    <dbReference type="NCBI Taxonomy" id="3880"/>
    <lineage>
        <taxon>Eukaryota</taxon>
        <taxon>Viridiplantae</taxon>
        <taxon>Streptophyta</taxon>
        <taxon>Embryophyta</taxon>
        <taxon>Tracheophyta</taxon>
        <taxon>Spermatophyta</taxon>
        <taxon>Magnoliopsida</taxon>
        <taxon>eudicotyledons</taxon>
        <taxon>Gunneridae</taxon>
        <taxon>Pentapetalae</taxon>
        <taxon>rosids</taxon>
        <taxon>fabids</taxon>
        <taxon>Fabales</taxon>
        <taxon>Fabaceae</taxon>
        <taxon>Papilionoideae</taxon>
        <taxon>50 kb inversion clade</taxon>
        <taxon>NPAAA clade</taxon>
        <taxon>Hologalegina</taxon>
        <taxon>IRL clade</taxon>
        <taxon>Trifolieae</taxon>
        <taxon>Medicago</taxon>
    </lineage>
</organism>
<dbReference type="GO" id="GO:0006351">
    <property type="term" value="P:DNA-templated transcription"/>
    <property type="evidence" value="ECO:0007669"/>
    <property type="project" value="InterPro"/>
</dbReference>
<dbReference type="PANTHER" id="PTHR21689">
    <property type="entry name" value="LIN-9"/>
    <property type="match status" value="1"/>
</dbReference>
<dbReference type="GO" id="GO:0006357">
    <property type="term" value="P:regulation of transcription by RNA polymerase II"/>
    <property type="evidence" value="ECO:0000318"/>
    <property type="project" value="GO_Central"/>
</dbReference>
<reference evidence="2 4" key="1">
    <citation type="journal article" date="2011" name="Nature">
        <title>The Medicago genome provides insight into the evolution of rhizobial symbioses.</title>
        <authorList>
            <person name="Young N.D."/>
            <person name="Debelle F."/>
            <person name="Oldroyd G.E."/>
            <person name="Geurts R."/>
            <person name="Cannon S.B."/>
            <person name="Udvardi M.K."/>
            <person name="Benedito V.A."/>
            <person name="Mayer K.F."/>
            <person name="Gouzy J."/>
            <person name="Schoof H."/>
            <person name="Van de Peer Y."/>
            <person name="Proost S."/>
            <person name="Cook D.R."/>
            <person name="Meyers B.C."/>
            <person name="Spannagl M."/>
            <person name="Cheung F."/>
            <person name="De Mita S."/>
            <person name="Krishnakumar V."/>
            <person name="Gundlach H."/>
            <person name="Zhou S."/>
            <person name="Mudge J."/>
            <person name="Bharti A.K."/>
            <person name="Murray J.D."/>
            <person name="Naoumkina M.A."/>
            <person name="Rosen B."/>
            <person name="Silverstein K.A."/>
            <person name="Tang H."/>
            <person name="Rombauts S."/>
            <person name="Zhao P.X."/>
            <person name="Zhou P."/>
            <person name="Barbe V."/>
            <person name="Bardou P."/>
            <person name="Bechner M."/>
            <person name="Bellec A."/>
            <person name="Berger A."/>
            <person name="Berges H."/>
            <person name="Bidwell S."/>
            <person name="Bisseling T."/>
            <person name="Choisne N."/>
            <person name="Couloux A."/>
            <person name="Denny R."/>
            <person name="Deshpande S."/>
            <person name="Dai X."/>
            <person name="Doyle J.J."/>
            <person name="Dudez A.M."/>
            <person name="Farmer A.D."/>
            <person name="Fouteau S."/>
            <person name="Franken C."/>
            <person name="Gibelin C."/>
            <person name="Gish J."/>
            <person name="Goldstein S."/>
            <person name="Gonzalez A.J."/>
            <person name="Green P.J."/>
            <person name="Hallab A."/>
            <person name="Hartog M."/>
            <person name="Hua A."/>
            <person name="Humphray S.J."/>
            <person name="Jeong D.H."/>
            <person name="Jing Y."/>
            <person name="Jocker A."/>
            <person name="Kenton S.M."/>
            <person name="Kim D.J."/>
            <person name="Klee K."/>
            <person name="Lai H."/>
            <person name="Lang C."/>
            <person name="Lin S."/>
            <person name="Macmil S.L."/>
            <person name="Magdelenat G."/>
            <person name="Matthews L."/>
            <person name="McCorrison J."/>
            <person name="Monaghan E.L."/>
            <person name="Mun J.H."/>
            <person name="Najar F.Z."/>
            <person name="Nicholson C."/>
            <person name="Noirot C."/>
            <person name="O'Bleness M."/>
            <person name="Paule C.R."/>
            <person name="Poulain J."/>
            <person name="Prion F."/>
            <person name="Qin B."/>
            <person name="Qu C."/>
            <person name="Retzel E.F."/>
            <person name="Riddle C."/>
            <person name="Sallet E."/>
            <person name="Samain S."/>
            <person name="Samson N."/>
            <person name="Sanders I."/>
            <person name="Saurat O."/>
            <person name="Scarpelli C."/>
            <person name="Schiex T."/>
            <person name="Segurens B."/>
            <person name="Severin A.J."/>
            <person name="Sherrier D.J."/>
            <person name="Shi R."/>
            <person name="Sims S."/>
            <person name="Singer S.R."/>
            <person name="Sinharoy S."/>
            <person name="Sterck L."/>
            <person name="Viollet A."/>
            <person name="Wang B.B."/>
            <person name="Wang K."/>
            <person name="Wang M."/>
            <person name="Wang X."/>
            <person name="Warfsmann J."/>
            <person name="Weissenbach J."/>
            <person name="White D.D."/>
            <person name="White J.D."/>
            <person name="Wiley G.B."/>
            <person name="Wincker P."/>
            <person name="Xing Y."/>
            <person name="Yang L."/>
            <person name="Yao Z."/>
            <person name="Ying F."/>
            <person name="Zhai J."/>
            <person name="Zhou L."/>
            <person name="Zuber A."/>
            <person name="Denarie J."/>
            <person name="Dixon R.A."/>
            <person name="May G.D."/>
            <person name="Schwartz D.C."/>
            <person name="Rogers J."/>
            <person name="Quetier F."/>
            <person name="Town C.D."/>
            <person name="Roe B.A."/>
        </authorList>
    </citation>
    <scope>NUCLEOTIDE SEQUENCE [LARGE SCALE GENOMIC DNA]</scope>
    <source>
        <strain evidence="2">A17</strain>
        <strain evidence="3 4">cv. Jemalong A17</strain>
    </source>
</reference>
<dbReference type="GO" id="GO:0017053">
    <property type="term" value="C:transcription repressor complex"/>
    <property type="evidence" value="ECO:0007669"/>
    <property type="project" value="InterPro"/>
</dbReference>
<evidence type="ECO:0000256" key="1">
    <source>
        <dbReference type="SAM" id="MobiDB-lite"/>
    </source>
</evidence>
<proteinExistence type="predicted"/>
<accession>A0A072VN53</accession>
<dbReference type="Proteomes" id="UP000002051">
    <property type="component" value="Unassembled WGS sequence"/>
</dbReference>
<dbReference type="AlphaFoldDB" id="A0A072VN53"/>
<dbReference type="EMBL" id="CM001217">
    <property type="protein sequence ID" value="KEH43409.1"/>
    <property type="molecule type" value="Genomic_DNA"/>
</dbReference>
<evidence type="ECO:0000313" key="3">
    <source>
        <dbReference type="EnsemblPlants" id="KEH43409"/>
    </source>
</evidence>
<protein>
    <submittedName>
        <fullName evidence="2 3">Uncharacterized protein</fullName>
    </submittedName>
</protein>
<dbReference type="GO" id="GO:0051726">
    <property type="term" value="P:regulation of cell cycle"/>
    <property type="evidence" value="ECO:0000318"/>
    <property type="project" value="GO_Central"/>
</dbReference>
<name>A0A072VN53_MEDTR</name>
<dbReference type="GO" id="GO:0005654">
    <property type="term" value="C:nucleoplasm"/>
    <property type="evidence" value="ECO:0000318"/>
    <property type="project" value="GO_Central"/>
</dbReference>
<reference evidence="2 4" key="2">
    <citation type="journal article" date="2014" name="BMC Genomics">
        <title>An improved genome release (version Mt4.0) for the model legume Medicago truncatula.</title>
        <authorList>
            <person name="Tang H."/>
            <person name="Krishnakumar V."/>
            <person name="Bidwell S."/>
            <person name="Rosen B."/>
            <person name="Chan A."/>
            <person name="Zhou S."/>
            <person name="Gentzbittel L."/>
            <person name="Childs K.L."/>
            <person name="Yandell M."/>
            <person name="Gundlach H."/>
            <person name="Mayer K.F."/>
            <person name="Schwartz D.C."/>
            <person name="Town C.D."/>
        </authorList>
    </citation>
    <scope>GENOME REANNOTATION</scope>
    <source>
        <strain evidence="2">A17</strain>
        <strain evidence="3 4">cv. Jemalong A17</strain>
    </source>
</reference>
<keyword evidence="4" id="KW-1185">Reference proteome</keyword>
<dbReference type="HOGENOM" id="CLU_1134973_0_0_1"/>
<dbReference type="GO" id="GO:0003677">
    <property type="term" value="F:DNA binding"/>
    <property type="evidence" value="ECO:0000318"/>
    <property type="project" value="GO_Central"/>
</dbReference>
<sequence>MGQIENKLLVSIYKGRDYSNLEFCREIYNNPILTNKYSYFHSFHTLVAISRNRISSHFVFVFFFLSEGFAILTHQWLPLIPQLKECKLGPPSKKGAASKQGTASFAEKKKKNLSDKLGPQWSNRELENFYEVYGEHGRDWKKGDSASVVGFIALMKHHYNVSPSVPSQVLLTNPSQEAPELQMDIVVPEADKKPVRGIVVPEADKKPVRGLKSSEIWDEEEKNIVDSFLGKAIDEQKEWEEFDLT</sequence>
<dbReference type="InterPro" id="IPR010561">
    <property type="entry name" value="LIN-9/ALY1"/>
</dbReference>
<reference evidence="3" key="3">
    <citation type="submission" date="2015-04" db="UniProtKB">
        <authorList>
            <consortium name="EnsemblPlants"/>
        </authorList>
    </citation>
    <scope>IDENTIFICATION</scope>
    <source>
        <strain evidence="3">cv. Jemalong A17</strain>
    </source>
</reference>